<proteinExistence type="predicted"/>
<dbReference type="InterPro" id="IPR050482">
    <property type="entry name" value="Sensor_HK_TwoCompSys"/>
</dbReference>
<keyword evidence="7" id="KW-1185">Reference proteome</keyword>
<dbReference type="AlphaFoldDB" id="A0A222FIZ7"/>
<keyword evidence="2" id="KW-0418">Kinase</keyword>
<sequence length="391" mass="43447">MYTNFNLERDALFKWIDFALAGLTVGYIASLMLYLWLTNDESPALMNPTPLWLSLSAALFAANWLANLHLRLPKVKQRSQAPPSLWIAAATAIVLMLMFAPGICAILWLLIVGQLPRYMALSKSAAAAVFIPLAIGLYHWLGFDGQYAMVNFGLYTLFNLFVLYLSVTLISEQQARAHAARLVTELTATQQLLASTSKRDERLRIARELHDLSGHHLAALSLQLEIAHHTQGEQHDAALQRAGVIAHLLLSEMRETVSTFRQHRGIELQDALQTLASSLSRPRVWLQIESVLTVDDVRVAEAILRSVQEALTNVVRHTQADKAAVCLWQEPGQIRLRIVDNGGCRAIPQPGNGLQGMRERLAELAGQLTMSCTTSGLQLDITLPRQDERIP</sequence>
<dbReference type="InterPro" id="IPR036890">
    <property type="entry name" value="HATPase_C_sf"/>
</dbReference>
<dbReference type="SUPFAM" id="SSF55874">
    <property type="entry name" value="ATPase domain of HSP90 chaperone/DNA topoisomerase II/histidine kinase"/>
    <property type="match status" value="1"/>
</dbReference>
<keyword evidence="3" id="KW-0902">Two-component regulatory system</keyword>
<dbReference type="PANTHER" id="PTHR24421">
    <property type="entry name" value="NITRATE/NITRITE SENSOR PROTEIN NARX-RELATED"/>
    <property type="match status" value="1"/>
</dbReference>
<accession>A0A222FIZ7</accession>
<protein>
    <recommendedName>
        <fullName evidence="5">Signal transduction histidine kinase subgroup 3 dimerisation and phosphoacceptor domain-containing protein</fullName>
    </recommendedName>
</protein>
<gene>
    <name evidence="6" type="ORF">CHH28_05670</name>
</gene>
<dbReference type="GO" id="GO:0046983">
    <property type="term" value="F:protein dimerization activity"/>
    <property type="evidence" value="ECO:0007669"/>
    <property type="project" value="InterPro"/>
</dbReference>
<evidence type="ECO:0000256" key="4">
    <source>
        <dbReference type="SAM" id="Phobius"/>
    </source>
</evidence>
<dbReference type="KEGG" id="bsan:CHH28_05670"/>
<evidence type="ECO:0000256" key="2">
    <source>
        <dbReference type="ARBA" id="ARBA00022777"/>
    </source>
</evidence>
<dbReference type="CDD" id="cd16917">
    <property type="entry name" value="HATPase_UhpB-NarQ-NarX-like"/>
    <property type="match status" value="1"/>
</dbReference>
<evidence type="ECO:0000313" key="7">
    <source>
        <dbReference type="Proteomes" id="UP000202440"/>
    </source>
</evidence>
<feature type="transmembrane region" description="Helical" evidence="4">
    <location>
        <begin position="12"/>
        <end position="37"/>
    </location>
</feature>
<organism evidence="6 7">
    <name type="scientific">Bacterioplanes sanyensis</name>
    <dbReference type="NCBI Taxonomy" id="1249553"/>
    <lineage>
        <taxon>Bacteria</taxon>
        <taxon>Pseudomonadati</taxon>
        <taxon>Pseudomonadota</taxon>
        <taxon>Gammaproteobacteria</taxon>
        <taxon>Oceanospirillales</taxon>
        <taxon>Oceanospirillaceae</taxon>
        <taxon>Bacterioplanes</taxon>
    </lineage>
</organism>
<dbReference type="PANTHER" id="PTHR24421:SF59">
    <property type="entry name" value="OXYGEN SENSOR HISTIDINE KINASE NREB"/>
    <property type="match status" value="1"/>
</dbReference>
<name>A0A222FIZ7_9GAMM</name>
<dbReference type="GO" id="GO:0016020">
    <property type="term" value="C:membrane"/>
    <property type="evidence" value="ECO:0007669"/>
    <property type="project" value="InterPro"/>
</dbReference>
<dbReference type="Gene3D" id="3.30.565.10">
    <property type="entry name" value="Histidine kinase-like ATPase, C-terminal domain"/>
    <property type="match status" value="1"/>
</dbReference>
<dbReference type="Gene3D" id="1.20.5.1930">
    <property type="match status" value="1"/>
</dbReference>
<evidence type="ECO:0000256" key="1">
    <source>
        <dbReference type="ARBA" id="ARBA00022679"/>
    </source>
</evidence>
<feature type="transmembrane region" description="Helical" evidence="4">
    <location>
        <begin position="124"/>
        <end position="141"/>
    </location>
</feature>
<dbReference type="GO" id="GO:0000155">
    <property type="term" value="F:phosphorelay sensor kinase activity"/>
    <property type="evidence" value="ECO:0007669"/>
    <property type="project" value="InterPro"/>
</dbReference>
<feature type="domain" description="Signal transduction histidine kinase subgroup 3 dimerisation and phosphoacceptor" evidence="5">
    <location>
        <begin position="201"/>
        <end position="262"/>
    </location>
</feature>
<dbReference type="OrthoDB" id="9797605at2"/>
<keyword evidence="4" id="KW-0472">Membrane</keyword>
<feature type="transmembrane region" description="Helical" evidence="4">
    <location>
        <begin position="86"/>
        <end position="112"/>
    </location>
</feature>
<dbReference type="InterPro" id="IPR011712">
    <property type="entry name" value="Sig_transdc_His_kin_sub3_dim/P"/>
</dbReference>
<feature type="transmembrane region" description="Helical" evidence="4">
    <location>
        <begin position="49"/>
        <end position="66"/>
    </location>
</feature>
<dbReference type="Proteomes" id="UP000202440">
    <property type="component" value="Chromosome"/>
</dbReference>
<evidence type="ECO:0000256" key="3">
    <source>
        <dbReference type="ARBA" id="ARBA00023012"/>
    </source>
</evidence>
<dbReference type="EMBL" id="CP022530">
    <property type="protein sequence ID" value="ASP38203.1"/>
    <property type="molecule type" value="Genomic_DNA"/>
</dbReference>
<keyword evidence="1" id="KW-0808">Transferase</keyword>
<dbReference type="RefSeq" id="WP_094059402.1">
    <property type="nucleotide sequence ID" value="NZ_CP022530.1"/>
</dbReference>
<keyword evidence="4" id="KW-0812">Transmembrane</keyword>
<evidence type="ECO:0000313" key="6">
    <source>
        <dbReference type="EMBL" id="ASP38203.1"/>
    </source>
</evidence>
<reference evidence="6 7" key="1">
    <citation type="submission" date="2017-07" db="EMBL/GenBank/DDBJ databases">
        <title>Annotated genome sequence of Bacterioplanes sanyensis isolated from Red Sea.</title>
        <authorList>
            <person name="Rehman Z.U."/>
        </authorList>
    </citation>
    <scope>NUCLEOTIDE SEQUENCE [LARGE SCALE GENOMIC DNA]</scope>
    <source>
        <strain evidence="6 7">NV9</strain>
    </source>
</reference>
<feature type="transmembrane region" description="Helical" evidence="4">
    <location>
        <begin position="147"/>
        <end position="167"/>
    </location>
</feature>
<dbReference type="Pfam" id="PF07730">
    <property type="entry name" value="HisKA_3"/>
    <property type="match status" value="1"/>
</dbReference>
<keyword evidence="4" id="KW-1133">Transmembrane helix</keyword>
<evidence type="ECO:0000259" key="5">
    <source>
        <dbReference type="Pfam" id="PF07730"/>
    </source>
</evidence>